<evidence type="ECO:0000256" key="1">
    <source>
        <dbReference type="SAM" id="Phobius"/>
    </source>
</evidence>
<protein>
    <submittedName>
        <fullName evidence="2">Uncharacterized protein</fullName>
    </submittedName>
</protein>
<gene>
    <name evidence="2" type="ORF">CFN78_15460</name>
</gene>
<dbReference type="EMBL" id="NKYE01000008">
    <property type="protein sequence ID" value="OZM72516.1"/>
    <property type="molecule type" value="Genomic_DNA"/>
</dbReference>
<accession>A0A263D4W9</accession>
<dbReference type="Proteomes" id="UP000242444">
    <property type="component" value="Unassembled WGS sequence"/>
</dbReference>
<evidence type="ECO:0000313" key="3">
    <source>
        <dbReference type="Proteomes" id="UP000242444"/>
    </source>
</evidence>
<comment type="caution">
    <text evidence="2">The sequence shown here is derived from an EMBL/GenBank/DDBJ whole genome shotgun (WGS) entry which is preliminary data.</text>
</comment>
<feature type="transmembrane region" description="Helical" evidence="1">
    <location>
        <begin position="44"/>
        <end position="68"/>
    </location>
</feature>
<keyword evidence="3" id="KW-1185">Reference proteome</keyword>
<feature type="transmembrane region" description="Helical" evidence="1">
    <location>
        <begin position="75"/>
        <end position="94"/>
    </location>
</feature>
<organism evidence="2 3">
    <name type="scientific">Amycolatopsis antarctica</name>
    <dbReference type="NCBI Taxonomy" id="1854586"/>
    <lineage>
        <taxon>Bacteria</taxon>
        <taxon>Bacillati</taxon>
        <taxon>Actinomycetota</taxon>
        <taxon>Actinomycetes</taxon>
        <taxon>Pseudonocardiales</taxon>
        <taxon>Pseudonocardiaceae</taxon>
        <taxon>Amycolatopsis</taxon>
    </lineage>
</organism>
<keyword evidence="1" id="KW-0472">Membrane</keyword>
<dbReference type="AlphaFoldDB" id="A0A263D4W9"/>
<sequence length="144" mass="14579">MCCAGLVTVVAGTFLPWFRSGGVLRNSYETIALADHFALFGDAALAVVFRSWIAVPLATTACLALYALRLFRTAATLSAVLAIVVGTVALTLAVESGGTGGPIGLASAGPWTSTAGAITALIGAVGAAIATRGRNRSTDTPRNR</sequence>
<dbReference type="OrthoDB" id="3691820at2"/>
<reference evidence="2 3" key="1">
    <citation type="submission" date="2017-07" db="EMBL/GenBank/DDBJ databases">
        <title>Amycolatopsis antarcticus sp. nov., isolated from the surface of an Antarcticus brown macroalga.</title>
        <authorList>
            <person name="Wang J."/>
            <person name="Leiva S."/>
            <person name="Huang J."/>
            <person name="Huang Y."/>
        </authorList>
    </citation>
    <scope>NUCLEOTIDE SEQUENCE [LARGE SCALE GENOMIC DNA]</scope>
    <source>
        <strain evidence="2 3">AU-G6</strain>
    </source>
</reference>
<keyword evidence="1" id="KW-0812">Transmembrane</keyword>
<dbReference type="InParanoid" id="A0A263D4W9"/>
<proteinExistence type="predicted"/>
<keyword evidence="1" id="KW-1133">Transmembrane helix</keyword>
<feature type="transmembrane region" description="Helical" evidence="1">
    <location>
        <begin position="114"/>
        <end position="133"/>
    </location>
</feature>
<name>A0A263D4W9_9PSEU</name>
<evidence type="ECO:0000313" key="2">
    <source>
        <dbReference type="EMBL" id="OZM72516.1"/>
    </source>
</evidence>